<keyword evidence="6 10" id="KW-0297">G-protein coupled receptor</keyword>
<dbReference type="EMBL" id="NNAY01002110">
    <property type="protein sequence ID" value="OXU22049.1"/>
    <property type="molecule type" value="Genomic_DNA"/>
</dbReference>
<evidence type="ECO:0000256" key="11">
    <source>
        <dbReference type="SAM" id="MobiDB-lite"/>
    </source>
</evidence>
<evidence type="ECO:0000256" key="1">
    <source>
        <dbReference type="ARBA" id="ARBA00004651"/>
    </source>
</evidence>
<evidence type="ECO:0000313" key="15">
    <source>
        <dbReference type="Proteomes" id="UP000215335"/>
    </source>
</evidence>
<feature type="transmembrane region" description="Helical" evidence="12">
    <location>
        <begin position="119"/>
        <end position="137"/>
    </location>
</feature>
<accession>A0A232EUL1</accession>
<dbReference type="InterPro" id="IPR000276">
    <property type="entry name" value="GPCR_Rhodpsn"/>
</dbReference>
<dbReference type="GO" id="GO:0005886">
    <property type="term" value="C:plasma membrane"/>
    <property type="evidence" value="ECO:0007669"/>
    <property type="project" value="UniProtKB-SubCell"/>
</dbReference>
<reference evidence="14 15" key="1">
    <citation type="journal article" date="2017" name="Curr. Biol.">
        <title>The Evolution of Venom by Co-option of Single-Copy Genes.</title>
        <authorList>
            <person name="Martinson E.O."/>
            <person name="Mrinalini"/>
            <person name="Kelkar Y.D."/>
            <person name="Chang C.H."/>
            <person name="Werren J.H."/>
        </authorList>
    </citation>
    <scope>NUCLEOTIDE SEQUENCE [LARGE SCALE GENOMIC DNA]</scope>
    <source>
        <strain evidence="14 15">Alberta</strain>
        <tissue evidence="14">Whole body</tissue>
    </source>
</reference>
<dbReference type="PANTHER" id="PTHR24228:SF74">
    <property type="entry name" value="G-PROTEIN COUPLED RECEPTORS FAMILY 1 PROFILE DOMAIN-CONTAINING PROTEIN"/>
    <property type="match status" value="1"/>
</dbReference>
<comment type="caution">
    <text evidence="14">The sequence shown here is derived from an EMBL/GenBank/DDBJ whole genome shotgun (WGS) entry which is preliminary data.</text>
</comment>
<evidence type="ECO:0000256" key="4">
    <source>
        <dbReference type="ARBA" id="ARBA00022692"/>
    </source>
</evidence>
<evidence type="ECO:0000256" key="5">
    <source>
        <dbReference type="ARBA" id="ARBA00022989"/>
    </source>
</evidence>
<feature type="region of interest" description="Disordered" evidence="11">
    <location>
        <begin position="558"/>
        <end position="588"/>
    </location>
</feature>
<dbReference type="AlphaFoldDB" id="A0A232EUL1"/>
<evidence type="ECO:0000256" key="12">
    <source>
        <dbReference type="SAM" id="Phobius"/>
    </source>
</evidence>
<evidence type="ECO:0000256" key="9">
    <source>
        <dbReference type="ARBA" id="ARBA00023224"/>
    </source>
</evidence>
<dbReference type="GO" id="GO:0004930">
    <property type="term" value="F:G protein-coupled receptor activity"/>
    <property type="evidence" value="ECO:0007669"/>
    <property type="project" value="UniProtKB-KW"/>
</dbReference>
<organism evidence="14 15">
    <name type="scientific">Trichomalopsis sarcophagae</name>
    <dbReference type="NCBI Taxonomy" id="543379"/>
    <lineage>
        <taxon>Eukaryota</taxon>
        <taxon>Metazoa</taxon>
        <taxon>Ecdysozoa</taxon>
        <taxon>Arthropoda</taxon>
        <taxon>Hexapoda</taxon>
        <taxon>Insecta</taxon>
        <taxon>Pterygota</taxon>
        <taxon>Neoptera</taxon>
        <taxon>Endopterygota</taxon>
        <taxon>Hymenoptera</taxon>
        <taxon>Apocrita</taxon>
        <taxon>Proctotrupomorpha</taxon>
        <taxon>Chalcidoidea</taxon>
        <taxon>Pteromalidae</taxon>
        <taxon>Pteromalinae</taxon>
        <taxon>Trichomalopsis</taxon>
    </lineage>
</organism>
<keyword evidence="3" id="KW-1003">Cell membrane</keyword>
<dbReference type="PROSITE" id="PS50262">
    <property type="entry name" value="G_PROTEIN_RECEP_F1_2"/>
    <property type="match status" value="1"/>
</dbReference>
<name>A0A232EUL1_9HYME</name>
<dbReference type="SMART" id="SM01381">
    <property type="entry name" value="7TM_GPCR_Srsx"/>
    <property type="match status" value="1"/>
</dbReference>
<keyword evidence="9 10" id="KW-0807">Transducer</keyword>
<keyword evidence="8 10" id="KW-0675">Receptor</keyword>
<keyword evidence="15" id="KW-1185">Reference proteome</keyword>
<feature type="transmembrane region" description="Helical" evidence="12">
    <location>
        <begin position="157"/>
        <end position="178"/>
    </location>
</feature>
<dbReference type="PRINTS" id="PR00237">
    <property type="entry name" value="GPCRRHODOPSN"/>
</dbReference>
<dbReference type="PROSITE" id="PS00237">
    <property type="entry name" value="G_PROTEIN_RECEP_F1_1"/>
    <property type="match status" value="1"/>
</dbReference>
<feature type="transmembrane region" description="Helical" evidence="12">
    <location>
        <begin position="478"/>
        <end position="498"/>
    </location>
</feature>
<evidence type="ECO:0000256" key="8">
    <source>
        <dbReference type="ARBA" id="ARBA00023170"/>
    </source>
</evidence>
<evidence type="ECO:0000256" key="2">
    <source>
        <dbReference type="ARBA" id="ARBA00010663"/>
    </source>
</evidence>
<comment type="similarity">
    <text evidence="2 10">Belongs to the G-protein coupled receptor 1 family.</text>
</comment>
<feature type="transmembrane region" description="Helical" evidence="12">
    <location>
        <begin position="513"/>
        <end position="533"/>
    </location>
</feature>
<evidence type="ECO:0000256" key="6">
    <source>
        <dbReference type="ARBA" id="ARBA00023040"/>
    </source>
</evidence>
<feature type="transmembrane region" description="Helical" evidence="12">
    <location>
        <begin position="207"/>
        <end position="231"/>
    </location>
</feature>
<evidence type="ECO:0000259" key="13">
    <source>
        <dbReference type="PROSITE" id="PS50262"/>
    </source>
</evidence>
<keyword evidence="4 10" id="KW-0812">Transmembrane</keyword>
<dbReference type="CDD" id="cd15210">
    <property type="entry name" value="7tmA_GPR84-like"/>
    <property type="match status" value="1"/>
</dbReference>
<evidence type="ECO:0000313" key="14">
    <source>
        <dbReference type="EMBL" id="OXU22049.1"/>
    </source>
</evidence>
<dbReference type="OrthoDB" id="10044919at2759"/>
<dbReference type="Proteomes" id="UP000215335">
    <property type="component" value="Unassembled WGS sequence"/>
</dbReference>
<feature type="transmembrane region" description="Helical" evidence="12">
    <location>
        <begin position="39"/>
        <end position="67"/>
    </location>
</feature>
<keyword evidence="5 12" id="KW-1133">Transmembrane helix</keyword>
<sequence>MLEYWMGSNESALNASEFEIQEVIEDPGSASLFAGYPVWLLYFAAGCCALFMLIGIPGNLITVAALFRTKKLRNATAVFIMNLSMSDLMFCCFNLPLATSTFWHGSWLHGPLLCRLFPLLRYGLVAVSLFTVLAITINRYVMIGHPRLYPKLYKPKYLVLMVLATWIGGFGALIPTWFEQWGRFGLDPVIGSCSILPDVYGRSPKEFLFILAFLAPCIAIVVCYARIFYIVRKTAMKSRRRDEATRQLLMDFEAKCSKNMEDSAIGSMSCQVTHTTMSENGGSPLKCDHHGLMVAMGRARSPSLRKISLPRFVDRSDDVTASSVSHQNEQSDPDFRGVVIPELRVQDNNRSDLDDCRGQTEFARSLETLPYIDVNNSTQTSNGNAGGEQILDSHSLQKAGNTSRFLSPPATFRYDEVSDDCVSSRSDSPSERRRASNGSRRGDVTPTGSRVLRRESRFRSVRGRSFETGKMTAKDKKLLKMILVIFSSFLICYLPITITKTFKNVIDWRGLNIAGYILIYLTTCINPVIYVVMSSEYRSAYKNVLLCRSESSNAGNTGANAVCNEKRRARRKLEDGPRNSSRKTQRNG</sequence>
<feature type="region of interest" description="Disordered" evidence="11">
    <location>
        <begin position="417"/>
        <end position="449"/>
    </location>
</feature>
<evidence type="ECO:0000256" key="3">
    <source>
        <dbReference type="ARBA" id="ARBA00022475"/>
    </source>
</evidence>
<comment type="subcellular location">
    <subcellularLocation>
        <location evidence="1">Cell membrane</location>
        <topology evidence="1">Multi-pass membrane protein</topology>
    </subcellularLocation>
</comment>
<feature type="domain" description="G-protein coupled receptors family 1 profile" evidence="13">
    <location>
        <begin position="58"/>
        <end position="530"/>
    </location>
</feature>
<dbReference type="PANTHER" id="PTHR24228">
    <property type="entry name" value="B2 BRADYKININ RECEPTOR/ANGIOTENSIN II RECEPTOR"/>
    <property type="match status" value="1"/>
</dbReference>
<dbReference type="SUPFAM" id="SSF81321">
    <property type="entry name" value="Family A G protein-coupled receptor-like"/>
    <property type="match status" value="1"/>
</dbReference>
<dbReference type="Pfam" id="PF00001">
    <property type="entry name" value="7tm_1"/>
    <property type="match status" value="1"/>
</dbReference>
<evidence type="ECO:0000256" key="7">
    <source>
        <dbReference type="ARBA" id="ARBA00023136"/>
    </source>
</evidence>
<keyword evidence="7 12" id="KW-0472">Membrane</keyword>
<evidence type="ECO:0000256" key="10">
    <source>
        <dbReference type="RuleBase" id="RU000688"/>
    </source>
</evidence>
<feature type="transmembrane region" description="Helical" evidence="12">
    <location>
        <begin position="79"/>
        <end position="99"/>
    </location>
</feature>
<gene>
    <name evidence="14" type="ORF">TSAR_003226</name>
</gene>
<dbReference type="STRING" id="543379.A0A232EUL1"/>
<protein>
    <recommendedName>
        <fullName evidence="13">G-protein coupled receptors family 1 profile domain-containing protein</fullName>
    </recommendedName>
</protein>
<proteinExistence type="inferred from homology"/>
<dbReference type="Gene3D" id="1.20.1070.10">
    <property type="entry name" value="Rhodopsin 7-helix transmembrane proteins"/>
    <property type="match status" value="2"/>
</dbReference>
<dbReference type="InterPro" id="IPR017452">
    <property type="entry name" value="GPCR_Rhodpsn_7TM"/>
</dbReference>